<dbReference type="Gene3D" id="1.25.40.90">
    <property type="match status" value="1"/>
</dbReference>
<dbReference type="PANTHER" id="PTHR12276">
    <property type="entry name" value="EPSIN/ENT-RELATED"/>
    <property type="match status" value="1"/>
</dbReference>
<name>A0A8H5CKE2_9AGAR</name>
<dbReference type="EMBL" id="JAACJM010000142">
    <property type="protein sequence ID" value="KAF5343335.1"/>
    <property type="molecule type" value="Genomic_DNA"/>
</dbReference>
<evidence type="ECO:0000259" key="1">
    <source>
        <dbReference type="PROSITE" id="PS50942"/>
    </source>
</evidence>
<evidence type="ECO:0000313" key="3">
    <source>
        <dbReference type="Proteomes" id="UP000559256"/>
    </source>
</evidence>
<dbReference type="GO" id="GO:0005768">
    <property type="term" value="C:endosome"/>
    <property type="evidence" value="ECO:0007669"/>
    <property type="project" value="TreeGrafter"/>
</dbReference>
<keyword evidence="3" id="KW-1185">Reference proteome</keyword>
<reference evidence="2 3" key="1">
    <citation type="journal article" date="2020" name="ISME J.">
        <title>Uncovering the hidden diversity of litter-decomposition mechanisms in mushroom-forming fungi.</title>
        <authorList>
            <person name="Floudas D."/>
            <person name="Bentzer J."/>
            <person name="Ahren D."/>
            <person name="Johansson T."/>
            <person name="Persson P."/>
            <person name="Tunlid A."/>
        </authorList>
    </citation>
    <scope>NUCLEOTIDE SEQUENCE [LARGE SCALE GENOMIC DNA]</scope>
    <source>
        <strain evidence="2 3">CBS 291.85</strain>
    </source>
</reference>
<dbReference type="InterPro" id="IPR013809">
    <property type="entry name" value="ENTH"/>
</dbReference>
<comment type="caution">
    <text evidence="2">The sequence shown here is derived from an EMBL/GenBank/DDBJ whole genome shotgun (WGS) entry which is preliminary data.</text>
</comment>
<dbReference type="GO" id="GO:0005543">
    <property type="term" value="F:phospholipid binding"/>
    <property type="evidence" value="ECO:0007669"/>
    <property type="project" value="TreeGrafter"/>
</dbReference>
<dbReference type="GO" id="GO:0006897">
    <property type="term" value="P:endocytosis"/>
    <property type="evidence" value="ECO:0007669"/>
    <property type="project" value="TreeGrafter"/>
</dbReference>
<dbReference type="GO" id="GO:0006895">
    <property type="term" value="P:Golgi to endosome transport"/>
    <property type="evidence" value="ECO:0007669"/>
    <property type="project" value="TreeGrafter"/>
</dbReference>
<dbReference type="Pfam" id="PF01417">
    <property type="entry name" value="ENTH"/>
    <property type="match status" value="1"/>
</dbReference>
<dbReference type="Proteomes" id="UP000559256">
    <property type="component" value="Unassembled WGS sequence"/>
</dbReference>
<dbReference type="PROSITE" id="PS50942">
    <property type="entry name" value="ENTH"/>
    <property type="match status" value="1"/>
</dbReference>
<accession>A0A8H5CKE2</accession>
<dbReference type="GO" id="GO:0030125">
    <property type="term" value="C:clathrin vesicle coat"/>
    <property type="evidence" value="ECO:0007669"/>
    <property type="project" value="TreeGrafter"/>
</dbReference>
<dbReference type="OrthoDB" id="4033880at2759"/>
<dbReference type="GO" id="GO:0030276">
    <property type="term" value="F:clathrin binding"/>
    <property type="evidence" value="ECO:0007669"/>
    <property type="project" value="TreeGrafter"/>
</dbReference>
<dbReference type="GO" id="GO:0005829">
    <property type="term" value="C:cytosol"/>
    <property type="evidence" value="ECO:0007669"/>
    <property type="project" value="GOC"/>
</dbReference>
<evidence type="ECO:0000313" key="2">
    <source>
        <dbReference type="EMBL" id="KAF5343335.1"/>
    </source>
</evidence>
<dbReference type="GO" id="GO:0005886">
    <property type="term" value="C:plasma membrane"/>
    <property type="evidence" value="ECO:0007669"/>
    <property type="project" value="TreeGrafter"/>
</dbReference>
<dbReference type="AlphaFoldDB" id="A0A8H5CKE2"/>
<proteinExistence type="predicted"/>
<gene>
    <name evidence="2" type="ORF">D9758_014166</name>
</gene>
<protein>
    <recommendedName>
        <fullName evidence="1">ENTH domain-containing protein</fullName>
    </recommendedName>
</protein>
<dbReference type="SUPFAM" id="SSF48464">
    <property type="entry name" value="ENTH/VHS domain"/>
    <property type="match status" value="1"/>
</dbReference>
<dbReference type="InterPro" id="IPR008942">
    <property type="entry name" value="ENTH_VHS"/>
</dbReference>
<dbReference type="PANTHER" id="PTHR12276:SF45">
    <property type="entry name" value="CLATHRIN INTERACTOR 1"/>
    <property type="match status" value="1"/>
</dbReference>
<sequence>MALGARVPHTHGVVQRNYAKYLLEALQLLEYLVRHGSERVVDDARSHVSIIKMLRNFHYIDDKGGIGVRNRAKEIVELPSDLDTIRAEYRKAKTSKNKNKNIGTAGMTG</sequence>
<organism evidence="2 3">
    <name type="scientific">Tetrapyrgos nigripes</name>
    <dbReference type="NCBI Taxonomy" id="182062"/>
    <lineage>
        <taxon>Eukaryota</taxon>
        <taxon>Fungi</taxon>
        <taxon>Dikarya</taxon>
        <taxon>Basidiomycota</taxon>
        <taxon>Agaricomycotina</taxon>
        <taxon>Agaricomycetes</taxon>
        <taxon>Agaricomycetidae</taxon>
        <taxon>Agaricales</taxon>
        <taxon>Marasmiineae</taxon>
        <taxon>Marasmiaceae</taxon>
        <taxon>Tetrapyrgos</taxon>
    </lineage>
</organism>
<dbReference type="SMART" id="SM00273">
    <property type="entry name" value="ENTH"/>
    <property type="match status" value="1"/>
</dbReference>
<feature type="domain" description="ENTH" evidence="1">
    <location>
        <begin position="1"/>
        <end position="89"/>
    </location>
</feature>